<reference evidence="3" key="1">
    <citation type="submission" date="2015-08" db="EMBL/GenBank/DDBJ databases">
        <title>Fjat-14210 dsm16467.</title>
        <authorList>
            <person name="Liu B."/>
            <person name="Wang J."/>
            <person name="Zhu Y."/>
            <person name="Liu G."/>
            <person name="Chen Q."/>
            <person name="Chen Z."/>
            <person name="Lan J."/>
            <person name="Che J."/>
            <person name="Ge C."/>
            <person name="Shi H."/>
            <person name="Pan Z."/>
            <person name="Liu X."/>
        </authorList>
    </citation>
    <scope>NUCLEOTIDE SEQUENCE [LARGE SCALE GENOMIC DNA]</scope>
    <source>
        <strain evidence="3">DSM 16467</strain>
    </source>
</reference>
<evidence type="ECO:0000259" key="1">
    <source>
        <dbReference type="Pfam" id="PF03161"/>
    </source>
</evidence>
<dbReference type="InterPro" id="IPR004860">
    <property type="entry name" value="LAGLIDADG_dom"/>
</dbReference>
<dbReference type="PATRIC" id="fig|284581.3.peg.3288"/>
<keyword evidence="2" id="KW-0255">Endonuclease</keyword>
<name>A0A0M0KF37_9BACI</name>
<feature type="domain" description="Homing endonuclease LAGLIDADG" evidence="1">
    <location>
        <begin position="14"/>
        <end position="181"/>
    </location>
</feature>
<proteinExistence type="predicted"/>
<dbReference type="SUPFAM" id="SSF55608">
    <property type="entry name" value="Homing endonucleases"/>
    <property type="match status" value="1"/>
</dbReference>
<evidence type="ECO:0000313" key="2">
    <source>
        <dbReference type="EMBL" id="KOO37192.1"/>
    </source>
</evidence>
<dbReference type="InterPro" id="IPR027434">
    <property type="entry name" value="Homing_endonucl"/>
</dbReference>
<dbReference type="RefSeq" id="WP_053403623.1">
    <property type="nucleotide sequence ID" value="NZ_LILC01000037.1"/>
</dbReference>
<dbReference type="Pfam" id="PF03161">
    <property type="entry name" value="LAGLIDADG_2"/>
    <property type="match status" value="1"/>
</dbReference>
<comment type="caution">
    <text evidence="2">The sequence shown here is derived from an EMBL/GenBank/DDBJ whole genome shotgun (WGS) entry which is preliminary data.</text>
</comment>
<protein>
    <submittedName>
        <fullName evidence="2">DNA endonuclease</fullName>
    </submittedName>
</protein>
<dbReference type="STRING" id="284581.AMD01_22175"/>
<dbReference type="OrthoDB" id="2351986at2"/>
<evidence type="ECO:0000313" key="3">
    <source>
        <dbReference type="Proteomes" id="UP000037558"/>
    </source>
</evidence>
<keyword evidence="2" id="KW-0540">Nuclease</keyword>
<gene>
    <name evidence="2" type="ORF">AMD01_22175</name>
</gene>
<keyword evidence="2" id="KW-0378">Hydrolase</keyword>
<sequence>MKELLSLTPIQQNMLIASIIGDGEITKIYPHSRRKNNSYREHYGQQQEAYRQWKATFLPNIFYLTPKSQTLRSPSMELFTNLYPYFYNENGEKNIPLELLYLCTEPEFLTFLYMDDGTLSITKSINHRKKCIYLTPTISLYLQCYTLSQLQLLKQHLNSAFNLNFTIKRRPDGYGHILYLTKCDDNYKLLKITEKIASPCPTMYYKTNWNWRLKMETEKLTTIYPNYTVLSSQSNRHANYTEQEIQALISLKVAGYTIEKIGKHLNRSYWSIVYKTSELKKEGRL</sequence>
<dbReference type="Proteomes" id="UP000037558">
    <property type="component" value="Unassembled WGS sequence"/>
</dbReference>
<keyword evidence="3" id="KW-1185">Reference proteome</keyword>
<accession>A0A0M0KF37</accession>
<dbReference type="EMBL" id="LILC01000037">
    <property type="protein sequence ID" value="KOO37192.1"/>
    <property type="molecule type" value="Genomic_DNA"/>
</dbReference>
<dbReference type="Gene3D" id="3.10.28.10">
    <property type="entry name" value="Homing endonucleases"/>
    <property type="match status" value="2"/>
</dbReference>
<dbReference type="AlphaFoldDB" id="A0A0M0KF37"/>
<organism evidence="2 3">
    <name type="scientific">Priestia koreensis</name>
    <dbReference type="NCBI Taxonomy" id="284581"/>
    <lineage>
        <taxon>Bacteria</taxon>
        <taxon>Bacillati</taxon>
        <taxon>Bacillota</taxon>
        <taxon>Bacilli</taxon>
        <taxon>Bacillales</taxon>
        <taxon>Bacillaceae</taxon>
        <taxon>Priestia</taxon>
    </lineage>
</organism>
<dbReference type="GO" id="GO:0004519">
    <property type="term" value="F:endonuclease activity"/>
    <property type="evidence" value="ECO:0007669"/>
    <property type="project" value="UniProtKB-KW"/>
</dbReference>